<keyword evidence="1" id="KW-0472">Membrane</keyword>
<gene>
    <name evidence="2" type="ORF">EKH79_16545</name>
</gene>
<protein>
    <submittedName>
        <fullName evidence="2">Uncharacterized protein</fullName>
    </submittedName>
</protein>
<feature type="transmembrane region" description="Helical" evidence="1">
    <location>
        <begin position="77"/>
        <end position="102"/>
    </location>
</feature>
<dbReference type="AlphaFoldDB" id="A0A432LQM1"/>
<keyword evidence="1" id="KW-1133">Transmembrane helix</keyword>
<evidence type="ECO:0000256" key="1">
    <source>
        <dbReference type="SAM" id="Phobius"/>
    </source>
</evidence>
<accession>A0A432LQM1</accession>
<proteinExistence type="predicted"/>
<keyword evidence="1" id="KW-0812">Transmembrane</keyword>
<organism evidence="2 3">
    <name type="scientific">Dyella dinghuensis</name>
    <dbReference type="NCBI Taxonomy" id="1920169"/>
    <lineage>
        <taxon>Bacteria</taxon>
        <taxon>Pseudomonadati</taxon>
        <taxon>Pseudomonadota</taxon>
        <taxon>Gammaproteobacteria</taxon>
        <taxon>Lysobacterales</taxon>
        <taxon>Rhodanobacteraceae</taxon>
        <taxon>Dyella</taxon>
    </lineage>
</organism>
<evidence type="ECO:0000313" key="3">
    <source>
        <dbReference type="Proteomes" id="UP000267077"/>
    </source>
</evidence>
<dbReference type="RefSeq" id="WP_126674918.1">
    <property type="nucleotide sequence ID" value="NZ_RYZR01000007.1"/>
</dbReference>
<dbReference type="EMBL" id="RYZR01000007">
    <property type="protein sequence ID" value="RUL62476.1"/>
    <property type="molecule type" value="Genomic_DNA"/>
</dbReference>
<reference evidence="2 3" key="1">
    <citation type="submission" date="2018-12" db="EMBL/GenBank/DDBJ databases">
        <title>Dyella dinghuensis sp. nov. DHOA06 and Dyella choica sp. nov. 4M-K27, isolated from forest soil.</title>
        <authorList>
            <person name="Qiu L.-H."/>
            <person name="Gao Z.-H."/>
        </authorList>
    </citation>
    <scope>NUCLEOTIDE SEQUENCE [LARGE SCALE GENOMIC DNA]</scope>
    <source>
        <strain evidence="2 3">DHOA06</strain>
    </source>
</reference>
<evidence type="ECO:0000313" key="2">
    <source>
        <dbReference type="EMBL" id="RUL62476.1"/>
    </source>
</evidence>
<feature type="transmembrane region" description="Helical" evidence="1">
    <location>
        <begin position="122"/>
        <end position="140"/>
    </location>
</feature>
<name>A0A432LQM1_9GAMM</name>
<comment type="caution">
    <text evidence="2">The sequence shown here is derived from an EMBL/GenBank/DDBJ whole genome shotgun (WGS) entry which is preliminary data.</text>
</comment>
<keyword evidence="3" id="KW-1185">Reference proteome</keyword>
<dbReference type="Proteomes" id="UP000267077">
    <property type="component" value="Unassembled WGS sequence"/>
</dbReference>
<sequence>MNHTPQPPRNEAEEREWLMQERAAEAGRIEAQPDDATPTSYDAIAHALRQPLNENLPTDFARHVANRARQRASINMYFELVLSLTLCGVLVLMLGGLVMYFGAGWLKLAQSNLPLRAIANEWIVALIACLLVFNLISKLLDVRGRAAH</sequence>
<dbReference type="OrthoDB" id="5959591at2"/>